<protein>
    <submittedName>
        <fullName evidence="2">Uncharacterized protein</fullName>
    </submittedName>
</protein>
<sequence>MRSKIALAVIGMGFGLGMSSTVFASNECRVASSNANYYCNVVMDDALCSHWIQVMRECRLVIDV</sequence>
<dbReference type="Proteomes" id="UP000305675">
    <property type="component" value="Unassembled WGS sequence"/>
</dbReference>
<evidence type="ECO:0000313" key="3">
    <source>
        <dbReference type="Proteomes" id="UP000305675"/>
    </source>
</evidence>
<name>A0A4U1BSC8_9GAMM</name>
<comment type="caution">
    <text evidence="2">The sequence shown here is derived from an EMBL/GenBank/DDBJ whole genome shotgun (WGS) entry which is preliminary data.</text>
</comment>
<dbReference type="EMBL" id="SWCJ01000006">
    <property type="protein sequence ID" value="TKB54941.1"/>
    <property type="molecule type" value="Genomic_DNA"/>
</dbReference>
<keyword evidence="1" id="KW-0732">Signal</keyword>
<feature type="signal peptide" evidence="1">
    <location>
        <begin position="1"/>
        <end position="24"/>
    </location>
</feature>
<organism evidence="2 3">
    <name type="scientific">Ferrimonas aestuarii</name>
    <dbReference type="NCBI Taxonomy" id="2569539"/>
    <lineage>
        <taxon>Bacteria</taxon>
        <taxon>Pseudomonadati</taxon>
        <taxon>Pseudomonadota</taxon>
        <taxon>Gammaproteobacteria</taxon>
        <taxon>Alteromonadales</taxon>
        <taxon>Ferrimonadaceae</taxon>
        <taxon>Ferrimonas</taxon>
    </lineage>
</organism>
<evidence type="ECO:0000313" key="2">
    <source>
        <dbReference type="EMBL" id="TKB54941.1"/>
    </source>
</evidence>
<proteinExistence type="predicted"/>
<evidence type="ECO:0000256" key="1">
    <source>
        <dbReference type="SAM" id="SignalP"/>
    </source>
</evidence>
<gene>
    <name evidence="2" type="ORF">FCL42_10255</name>
</gene>
<dbReference type="RefSeq" id="WP_136863327.1">
    <property type="nucleotide sequence ID" value="NZ_SWCJ01000006.1"/>
</dbReference>
<dbReference type="OrthoDB" id="9919009at2"/>
<feature type="chain" id="PRO_5020730089" evidence="1">
    <location>
        <begin position="25"/>
        <end position="64"/>
    </location>
</feature>
<keyword evidence="3" id="KW-1185">Reference proteome</keyword>
<dbReference type="AlphaFoldDB" id="A0A4U1BSC8"/>
<reference evidence="2 3" key="1">
    <citation type="submission" date="2019-04" db="EMBL/GenBank/DDBJ databases">
        <authorList>
            <person name="Hwang J.C."/>
        </authorList>
    </citation>
    <scope>NUCLEOTIDE SEQUENCE [LARGE SCALE GENOMIC DNA]</scope>
    <source>
        <strain evidence="2 3">IMCC35002</strain>
    </source>
</reference>
<accession>A0A4U1BSC8</accession>